<evidence type="ECO:0000313" key="4">
    <source>
        <dbReference type="Proteomes" id="UP000712281"/>
    </source>
</evidence>
<sequence length="255" mass="29790">MNWKKRKRINGDPQLSLIPRFSDGVRKYKVRSRCFSRPFAKLRALLIAEIIDKREESMEAFKKKSTSFDSTESAPIDRHFTVSINIDIIKHIRFILQVWKGDVILDVIDVAEVDDFDLSREWYDWVGQYPFQGLPHQDPRNHIEELEDLVSMTFLYKIFDDAEATRENEKNDKWDKLVESWQIKRKAKIPRQLLDNIMVEGDKQHGYEELSREEAETNDPTSASINTTTSTSTPAPQNRSTPAPQQRSTQTFVID</sequence>
<gene>
    <name evidence="3" type="ORF">F2Q68_00010519</name>
    <name evidence="2" type="ORF">F2Q70_00017579</name>
</gene>
<accession>A0A8S9KVM6</accession>
<evidence type="ECO:0000313" key="3">
    <source>
        <dbReference type="EMBL" id="KAF2598449.1"/>
    </source>
</evidence>
<evidence type="ECO:0000256" key="1">
    <source>
        <dbReference type="SAM" id="MobiDB-lite"/>
    </source>
</evidence>
<dbReference type="EMBL" id="QGKY02001250">
    <property type="protein sequence ID" value="KAF2560184.1"/>
    <property type="molecule type" value="Genomic_DNA"/>
</dbReference>
<dbReference type="AlphaFoldDB" id="A0A8S9KVM6"/>
<comment type="caution">
    <text evidence="3">The sequence shown here is derived from an EMBL/GenBank/DDBJ whole genome shotgun (WGS) entry which is preliminary data.</text>
</comment>
<dbReference type="Proteomes" id="UP000712281">
    <property type="component" value="Unassembled WGS sequence"/>
</dbReference>
<feature type="compositionally biased region" description="Polar residues" evidence="1">
    <location>
        <begin position="234"/>
        <end position="255"/>
    </location>
</feature>
<evidence type="ECO:0000313" key="2">
    <source>
        <dbReference type="EMBL" id="KAF2560184.1"/>
    </source>
</evidence>
<proteinExistence type="predicted"/>
<name>A0A8S9KVM6_BRACR</name>
<feature type="compositionally biased region" description="Basic and acidic residues" evidence="1">
    <location>
        <begin position="206"/>
        <end position="215"/>
    </location>
</feature>
<protein>
    <submittedName>
        <fullName evidence="3">Uncharacterized protein</fullName>
    </submittedName>
</protein>
<feature type="region of interest" description="Disordered" evidence="1">
    <location>
        <begin position="206"/>
        <end position="255"/>
    </location>
</feature>
<dbReference type="EMBL" id="QGKW02000717">
    <property type="protein sequence ID" value="KAF2598449.1"/>
    <property type="molecule type" value="Genomic_DNA"/>
</dbReference>
<organism evidence="3 4">
    <name type="scientific">Brassica cretica</name>
    <name type="common">Mustard</name>
    <dbReference type="NCBI Taxonomy" id="69181"/>
    <lineage>
        <taxon>Eukaryota</taxon>
        <taxon>Viridiplantae</taxon>
        <taxon>Streptophyta</taxon>
        <taxon>Embryophyta</taxon>
        <taxon>Tracheophyta</taxon>
        <taxon>Spermatophyta</taxon>
        <taxon>Magnoliopsida</taxon>
        <taxon>eudicotyledons</taxon>
        <taxon>Gunneridae</taxon>
        <taxon>Pentapetalae</taxon>
        <taxon>rosids</taxon>
        <taxon>malvids</taxon>
        <taxon>Brassicales</taxon>
        <taxon>Brassicaceae</taxon>
        <taxon>Brassiceae</taxon>
        <taxon>Brassica</taxon>
    </lineage>
</organism>
<reference evidence="3" key="1">
    <citation type="submission" date="2019-12" db="EMBL/GenBank/DDBJ databases">
        <title>Genome sequencing and annotation of Brassica cretica.</title>
        <authorList>
            <person name="Studholme D.J."/>
            <person name="Sarris P.F."/>
        </authorList>
    </citation>
    <scope>NUCLEOTIDE SEQUENCE</scope>
    <source>
        <strain evidence="3">PFS-001/15</strain>
        <strain evidence="2">PFS-102/07</strain>
        <tissue evidence="3">Leaf</tissue>
    </source>
</reference>
<feature type="compositionally biased region" description="Low complexity" evidence="1">
    <location>
        <begin position="221"/>
        <end position="233"/>
    </location>
</feature>